<keyword evidence="5" id="KW-1185">Reference proteome</keyword>
<accession>A0ABQ6LGA9</accession>
<proteinExistence type="predicted"/>
<sequence>MTPAGRAPGAADADASPEATPETAPEPGFWVFAYGSLMWNPGFQCLEHHRAWLHGYARAFALSSIRYRGTPEAPGLVLGLDWRPGAVCAGVAFRVCRSEEAAVRDYLHHREMVTRSYIELVREVTLDDGRRVPAQAYVLDRTHRQYAGALSLERQAEIIARAVGPAGPNDAYLHNTVDHLREIGIEDPELFALDAMVRARSTG</sequence>
<dbReference type="PANTHER" id="PTHR12192">
    <property type="entry name" value="CATION TRANSPORT PROTEIN CHAC-RELATED"/>
    <property type="match status" value="1"/>
</dbReference>
<gene>
    <name evidence="4" type="ORF">LNKW23_15650</name>
</gene>
<dbReference type="EMBL" id="BSYI01000010">
    <property type="protein sequence ID" value="GMG82352.1"/>
    <property type="molecule type" value="Genomic_DNA"/>
</dbReference>
<dbReference type="InterPro" id="IPR036568">
    <property type="entry name" value="GGCT-like_sf"/>
</dbReference>
<reference evidence="4 5" key="1">
    <citation type="submission" date="2023-04" db="EMBL/GenBank/DDBJ databases">
        <title>Marinoamorphus aggregata gen. nov., sp. Nov., isolate from tissue of brittle star Ophioplocus japonicus.</title>
        <authorList>
            <person name="Kawano K."/>
            <person name="Sawayama S."/>
            <person name="Nakagawa S."/>
        </authorList>
    </citation>
    <scope>NUCLEOTIDE SEQUENCE [LARGE SCALE GENOMIC DNA]</scope>
    <source>
        <strain evidence="4 5">NKW23</strain>
    </source>
</reference>
<keyword evidence="2" id="KW-0456">Lyase</keyword>
<feature type="region of interest" description="Disordered" evidence="3">
    <location>
        <begin position="1"/>
        <end position="23"/>
    </location>
</feature>
<evidence type="ECO:0000313" key="4">
    <source>
        <dbReference type="EMBL" id="GMG82352.1"/>
    </source>
</evidence>
<name>A0ABQ6LGA9_9RHOB</name>
<dbReference type="PANTHER" id="PTHR12192:SF2">
    <property type="entry name" value="GLUTATHIONE-SPECIFIC GAMMA-GLUTAMYLCYCLOTRANSFERASE 2"/>
    <property type="match status" value="1"/>
</dbReference>
<evidence type="ECO:0000256" key="2">
    <source>
        <dbReference type="ARBA" id="ARBA00023239"/>
    </source>
</evidence>
<dbReference type="InterPro" id="IPR006840">
    <property type="entry name" value="ChaC"/>
</dbReference>
<dbReference type="Gene3D" id="3.10.490.10">
    <property type="entry name" value="Gamma-glutamyl cyclotransferase-like"/>
    <property type="match status" value="1"/>
</dbReference>
<comment type="caution">
    <text evidence="4">The sequence shown here is derived from an EMBL/GenBank/DDBJ whole genome shotgun (WGS) entry which is preliminary data.</text>
</comment>
<evidence type="ECO:0000256" key="3">
    <source>
        <dbReference type="SAM" id="MobiDB-lite"/>
    </source>
</evidence>
<evidence type="ECO:0000256" key="1">
    <source>
        <dbReference type="ARBA" id="ARBA00012344"/>
    </source>
</evidence>
<dbReference type="Pfam" id="PF04752">
    <property type="entry name" value="ChaC"/>
    <property type="match status" value="1"/>
</dbReference>
<dbReference type="Proteomes" id="UP001239909">
    <property type="component" value="Unassembled WGS sequence"/>
</dbReference>
<protein>
    <recommendedName>
        <fullName evidence="1">glutathione-specific gamma-glutamylcyclotransferase</fullName>
        <ecNumber evidence="1">4.3.2.7</ecNumber>
    </recommendedName>
</protein>
<dbReference type="CDD" id="cd06661">
    <property type="entry name" value="GGCT_like"/>
    <property type="match status" value="1"/>
</dbReference>
<dbReference type="InterPro" id="IPR013024">
    <property type="entry name" value="GGCT-like"/>
</dbReference>
<organism evidence="4 5">
    <name type="scientific">Paralimibaculum aggregatum</name>
    <dbReference type="NCBI Taxonomy" id="3036245"/>
    <lineage>
        <taxon>Bacteria</taxon>
        <taxon>Pseudomonadati</taxon>
        <taxon>Pseudomonadota</taxon>
        <taxon>Alphaproteobacteria</taxon>
        <taxon>Rhodobacterales</taxon>
        <taxon>Paracoccaceae</taxon>
        <taxon>Paralimibaculum</taxon>
    </lineage>
</organism>
<evidence type="ECO:0000313" key="5">
    <source>
        <dbReference type="Proteomes" id="UP001239909"/>
    </source>
</evidence>
<dbReference type="EC" id="4.3.2.7" evidence="1"/>
<dbReference type="SUPFAM" id="SSF110857">
    <property type="entry name" value="Gamma-glutamyl cyclotransferase-like"/>
    <property type="match status" value="1"/>
</dbReference>